<evidence type="ECO:0000313" key="2">
    <source>
        <dbReference type="EMBL" id="EYD77671.1"/>
    </source>
</evidence>
<dbReference type="AlphaFoldDB" id="A0A017HTF9"/>
<dbReference type="STRING" id="442562.Rumeso_00837"/>
<dbReference type="HOGENOM" id="CLU_1325526_0_0_5"/>
<feature type="chain" id="PRO_5001496259" evidence="1">
    <location>
        <begin position="19"/>
        <end position="207"/>
    </location>
</feature>
<dbReference type="RefSeq" id="WP_037281732.1">
    <property type="nucleotide sequence ID" value="NZ_KK088593.1"/>
</dbReference>
<name>A0A017HTF9_9RHOB</name>
<keyword evidence="3" id="KW-1185">Reference proteome</keyword>
<comment type="caution">
    <text evidence="2">The sequence shown here is derived from an EMBL/GenBank/DDBJ whole genome shotgun (WGS) entry which is preliminary data.</text>
</comment>
<accession>A0A017HTF9</accession>
<feature type="signal peptide" evidence="1">
    <location>
        <begin position="1"/>
        <end position="18"/>
    </location>
</feature>
<keyword evidence="1" id="KW-0732">Signal</keyword>
<protein>
    <submittedName>
        <fullName evidence="2">Uncharacterized protein</fullName>
    </submittedName>
</protein>
<reference evidence="2 3" key="1">
    <citation type="submission" date="2013-02" db="EMBL/GenBank/DDBJ databases">
        <authorList>
            <person name="Fiebig A."/>
            <person name="Goeker M."/>
            <person name="Klenk H.-P.P."/>
        </authorList>
    </citation>
    <scope>NUCLEOTIDE SEQUENCE [LARGE SCALE GENOMIC DNA]</scope>
    <source>
        <strain evidence="2 3">DSM 19309</strain>
    </source>
</reference>
<gene>
    <name evidence="2" type="ORF">Rumeso_00837</name>
</gene>
<organism evidence="2 3">
    <name type="scientific">Rubellimicrobium mesophilum DSM 19309</name>
    <dbReference type="NCBI Taxonomy" id="442562"/>
    <lineage>
        <taxon>Bacteria</taxon>
        <taxon>Pseudomonadati</taxon>
        <taxon>Pseudomonadota</taxon>
        <taxon>Alphaproteobacteria</taxon>
        <taxon>Rhodobacterales</taxon>
        <taxon>Roseobacteraceae</taxon>
        <taxon>Rubellimicrobium</taxon>
    </lineage>
</organism>
<dbReference type="EMBL" id="AOSK01000024">
    <property type="protein sequence ID" value="EYD77671.1"/>
    <property type="molecule type" value="Genomic_DNA"/>
</dbReference>
<evidence type="ECO:0000313" key="3">
    <source>
        <dbReference type="Proteomes" id="UP000019666"/>
    </source>
</evidence>
<dbReference type="Proteomes" id="UP000019666">
    <property type="component" value="Unassembled WGS sequence"/>
</dbReference>
<dbReference type="OrthoDB" id="7651719at2"/>
<evidence type="ECO:0000256" key="1">
    <source>
        <dbReference type="SAM" id="SignalP"/>
    </source>
</evidence>
<dbReference type="PROSITE" id="PS51257">
    <property type="entry name" value="PROKAR_LIPOPROTEIN"/>
    <property type="match status" value="1"/>
</dbReference>
<sequence length="207" mass="21153">MRLLLSILLACLASGAAAQSCVARVNAQELIIVPEAMGAPAPSMRERLRMWPSRTWDRAWGERVDCDSATITHFLATTMQLDQTEGYCLAADDAQGWLLVPGEANYRGRCVKTVCDRVNVVAGGMGALGRAMVGLTTGREVETGADAVTAVAHGTGAVLVTGQASAVSTSLGQAAATLGTALSTPAAASAAAVTLIGVGSAVYLCSE</sequence>
<proteinExistence type="predicted"/>